<name>A0A0S4M042_9BURK</name>
<dbReference type="GO" id="GO:0019134">
    <property type="term" value="F:glucosamine-1-phosphate N-acetyltransferase activity"/>
    <property type="evidence" value="ECO:0007669"/>
    <property type="project" value="UniProtKB-UniRule"/>
</dbReference>
<evidence type="ECO:0000256" key="7">
    <source>
        <dbReference type="ARBA" id="ARBA00022723"/>
    </source>
</evidence>
<organism evidence="22 23">
    <name type="scientific">Candidatus Ichthyocystis hellenicum</name>
    <dbReference type="NCBI Taxonomy" id="1561003"/>
    <lineage>
        <taxon>Bacteria</taxon>
        <taxon>Pseudomonadati</taxon>
        <taxon>Pseudomonadota</taxon>
        <taxon>Betaproteobacteria</taxon>
        <taxon>Burkholderiales</taxon>
        <taxon>Candidatus Ichthyocystis</taxon>
    </lineage>
</organism>
<evidence type="ECO:0000256" key="11">
    <source>
        <dbReference type="ARBA" id="ARBA00022984"/>
    </source>
</evidence>
<feature type="binding site" evidence="18">
    <location>
        <position position="421"/>
    </location>
    <ligand>
        <name>acetyl-CoA</name>
        <dbReference type="ChEBI" id="CHEBI:57288"/>
    </ligand>
</feature>
<feature type="binding site" evidence="18">
    <location>
        <begin position="6"/>
        <end position="9"/>
    </location>
    <ligand>
        <name>UDP-N-acetyl-alpha-D-glucosamine</name>
        <dbReference type="ChEBI" id="CHEBI:57705"/>
    </ligand>
</feature>
<keyword evidence="11 18" id="KW-0573">Peptidoglycan synthesis</keyword>
<feature type="binding site" evidence="18">
    <location>
        <position position="403"/>
    </location>
    <ligand>
        <name>acetyl-CoA</name>
        <dbReference type="ChEBI" id="CHEBI:57288"/>
    </ligand>
</feature>
<evidence type="ECO:0000256" key="12">
    <source>
        <dbReference type="ARBA" id="ARBA00023268"/>
    </source>
</evidence>
<evidence type="ECO:0000256" key="16">
    <source>
        <dbReference type="ARBA" id="ARBA00048493"/>
    </source>
</evidence>
<dbReference type="InterPro" id="IPR029044">
    <property type="entry name" value="Nucleotide-diphossugar_trans"/>
</dbReference>
<dbReference type="InterPro" id="IPR005882">
    <property type="entry name" value="Bifunctional_GlmU"/>
</dbReference>
<evidence type="ECO:0000256" key="9">
    <source>
        <dbReference type="ARBA" id="ARBA00022842"/>
    </source>
</evidence>
<evidence type="ECO:0000256" key="19">
    <source>
        <dbReference type="SAM" id="MobiDB-lite"/>
    </source>
</evidence>
<feature type="binding site" evidence="18">
    <location>
        <position position="378"/>
    </location>
    <ligand>
        <name>acetyl-CoA</name>
        <dbReference type="ChEBI" id="CHEBI:57288"/>
    </ligand>
</feature>
<dbReference type="GO" id="GO:0000902">
    <property type="term" value="P:cell morphogenesis"/>
    <property type="evidence" value="ECO:0007669"/>
    <property type="project" value="UniProtKB-UniRule"/>
</dbReference>
<feature type="binding site" evidence="18">
    <location>
        <position position="152"/>
    </location>
    <ligand>
        <name>UDP-N-acetyl-alpha-D-glucosamine</name>
        <dbReference type="ChEBI" id="CHEBI:57705"/>
    </ligand>
</feature>
<dbReference type="GO" id="GO:0071555">
    <property type="term" value="P:cell wall organization"/>
    <property type="evidence" value="ECO:0007669"/>
    <property type="project" value="UniProtKB-KW"/>
</dbReference>
<comment type="caution">
    <text evidence="18">Lacks conserved residue(s) required for the propagation of feature annotation.</text>
</comment>
<evidence type="ECO:0000256" key="18">
    <source>
        <dbReference type="HAMAP-Rule" id="MF_01631"/>
    </source>
</evidence>
<dbReference type="EMBL" id="LN906597">
    <property type="protein sequence ID" value="CUT17175.1"/>
    <property type="molecule type" value="Genomic_DNA"/>
</dbReference>
<comment type="function">
    <text evidence="17 18">Catalyzes the last two sequential reactions in the de novo biosynthetic pathway for UDP-N-acetylglucosamine (UDP-GlcNAc). The C-terminal domain catalyzes the transfer of acetyl group from acetyl coenzyme A to glucosamine-1-phosphate (GlcN-1-P) to produce N-acetylglucosamine-1-phosphate (GlcNAc-1-P), which is converted into UDP-GlcNAc by the transfer of uridine 5-monophosphate (from uridine 5-triphosphate), a reaction catalyzed by the N-terminal domain.</text>
</comment>
<feature type="binding site" evidence="18">
    <location>
        <position position="100"/>
    </location>
    <ligand>
        <name>Mg(2+)</name>
        <dbReference type="ChEBI" id="CHEBI:18420"/>
    </ligand>
</feature>
<dbReference type="RefSeq" id="WP_092490432.1">
    <property type="nucleotide sequence ID" value="NZ_LN906597.1"/>
</dbReference>
<sequence length="468" mass="51559">MNIIILAAGRSTRMRSQKPKILHRLAGKPVLSHVIQTAKELKSQQVVIVCGKDKGTLQSLVNEDRIFFAEQPEPTGTGSAARIGLNLIRNDDLTLILCADMPLISVITLRNVISSHKQQGADLTLVTEIFSNPSCYGRIVRNADNRIVEIVEERDATEEEKKISEVNCGIYCSRATELLRWLDSLEAHNIQGEYYLTDIVKKAASENRVISSVSPYHPLEVHGINDAKQLEQAERILQKNQAEYLLLQGTRLADASRIEIRGNLECEEDVFIDINCIFTGNVHLGKNVNIGPNCYISDSKIHDNSEILPNSVIEKSIVGSNVSIGPFAHIRPGSNLQCNTKIGNFVEIKNSFINQGSKINHLSYIGDAHVGQNVLIGAGTITCNFDGNKKNPSSIGDYSFIGSGTQIVAPIHIGDYVTVGAGSTVTKNIPNNCLAVSRIQQKNIPKRRQDNKKETEEDNTLDDKEEAK</sequence>
<feature type="binding site" evidence="18">
    <location>
        <position position="225"/>
    </location>
    <ligand>
        <name>UDP-N-acetyl-alpha-D-glucosamine</name>
        <dbReference type="ChEBI" id="CHEBI:57705"/>
    </ligand>
</feature>
<feature type="binding site" evidence="18">
    <location>
        <begin position="76"/>
        <end position="77"/>
    </location>
    <ligand>
        <name>UDP-N-acetyl-alpha-D-glucosamine</name>
        <dbReference type="ChEBI" id="CHEBI:57705"/>
    </ligand>
</feature>
<dbReference type="Gene3D" id="2.160.10.10">
    <property type="entry name" value="Hexapeptide repeat proteins"/>
    <property type="match status" value="1"/>
</dbReference>
<evidence type="ECO:0000256" key="17">
    <source>
        <dbReference type="ARBA" id="ARBA00049628"/>
    </source>
</evidence>
<dbReference type="SUPFAM" id="SSF53448">
    <property type="entry name" value="Nucleotide-diphospho-sugar transferases"/>
    <property type="match status" value="1"/>
</dbReference>
<feature type="binding site" evidence="18">
    <location>
        <position position="225"/>
    </location>
    <ligand>
        <name>Mg(2+)</name>
        <dbReference type="ChEBI" id="CHEBI:18420"/>
    </ligand>
</feature>
<evidence type="ECO:0000256" key="4">
    <source>
        <dbReference type="ARBA" id="ARBA00022490"/>
    </source>
</evidence>
<comment type="subunit">
    <text evidence="18">Homotrimer.</text>
</comment>
<comment type="pathway">
    <text evidence="18">Nucleotide-sugar biosynthesis; UDP-N-acetyl-alpha-D-glucosamine biosynthesis; N-acetyl-alpha-D-glucosamine 1-phosphate from alpha-D-glucosamine 6-phosphate (route II): step 2/2.</text>
</comment>
<evidence type="ECO:0000256" key="14">
    <source>
        <dbReference type="ARBA" id="ARBA00023316"/>
    </source>
</evidence>
<proteinExistence type="inferred from homology"/>
<dbReference type="PROSITE" id="PS00101">
    <property type="entry name" value="HEXAPEP_TRANSFERASES"/>
    <property type="match status" value="1"/>
</dbReference>
<evidence type="ECO:0000256" key="10">
    <source>
        <dbReference type="ARBA" id="ARBA00022960"/>
    </source>
</evidence>
<accession>A0A0S4M042</accession>
<dbReference type="InterPro" id="IPR056729">
    <property type="entry name" value="GMPPB_C"/>
</dbReference>
<dbReference type="InterPro" id="IPR038009">
    <property type="entry name" value="GlmU_C_LbH"/>
</dbReference>
<comment type="cofactor">
    <cofactor evidence="18">
        <name>Mg(2+)</name>
        <dbReference type="ChEBI" id="CHEBI:18420"/>
    </cofactor>
    <text evidence="18">Binds 1 Mg(2+) ion per subunit.</text>
</comment>
<dbReference type="InterPro" id="IPR025877">
    <property type="entry name" value="MobA-like_NTP_Trfase"/>
</dbReference>
<evidence type="ECO:0000256" key="1">
    <source>
        <dbReference type="ARBA" id="ARBA00004496"/>
    </source>
</evidence>
<evidence type="ECO:0000256" key="5">
    <source>
        <dbReference type="ARBA" id="ARBA00022679"/>
    </source>
</evidence>
<evidence type="ECO:0000256" key="2">
    <source>
        <dbReference type="ARBA" id="ARBA00007707"/>
    </source>
</evidence>
<feature type="binding site" evidence="18">
    <location>
        <position position="364"/>
    </location>
    <ligand>
        <name>UDP-N-acetyl-alpha-D-glucosamine</name>
        <dbReference type="ChEBI" id="CHEBI:57705"/>
    </ligand>
</feature>
<comment type="pathway">
    <text evidence="18">Nucleotide-sugar biosynthesis; UDP-N-acetyl-alpha-D-glucosamine biosynthesis; UDP-N-acetyl-alpha-D-glucosamine from N-acetyl-alpha-D-glucosamine 1-phosphate: step 1/1.</text>
</comment>
<keyword evidence="23" id="KW-1185">Reference proteome</keyword>
<keyword evidence="7 18" id="KW-0479">Metal-binding</keyword>
<dbReference type="GO" id="GO:0005737">
    <property type="term" value="C:cytoplasm"/>
    <property type="evidence" value="ECO:0007669"/>
    <property type="project" value="UniProtKB-SubCell"/>
</dbReference>
<dbReference type="Pfam" id="PF00132">
    <property type="entry name" value="Hexapep"/>
    <property type="match status" value="1"/>
</dbReference>
<dbReference type="GO" id="GO:0000287">
    <property type="term" value="F:magnesium ion binding"/>
    <property type="evidence" value="ECO:0007669"/>
    <property type="project" value="UniProtKB-UniRule"/>
</dbReference>
<dbReference type="GO" id="GO:0016020">
    <property type="term" value="C:membrane"/>
    <property type="evidence" value="ECO:0007669"/>
    <property type="project" value="GOC"/>
</dbReference>
<keyword evidence="9 18" id="KW-0460">Magnesium</keyword>
<gene>
    <name evidence="18 22" type="primary">glmU</name>
    <name evidence="22" type="ORF">Ark11_0319</name>
</gene>
<keyword evidence="10 18" id="KW-0133">Cell shape</keyword>
<dbReference type="NCBIfam" id="TIGR01173">
    <property type="entry name" value="glmU"/>
    <property type="match status" value="1"/>
</dbReference>
<keyword evidence="6 18" id="KW-0548">Nucleotidyltransferase</keyword>
<feature type="region of interest" description="Pyrophosphorylase" evidence="18">
    <location>
        <begin position="1"/>
        <end position="227"/>
    </location>
</feature>
<reference evidence="23" key="1">
    <citation type="submission" date="2015-11" db="EMBL/GenBank/DDBJ databases">
        <authorList>
            <person name="Seth-Smith H.M.B."/>
        </authorList>
    </citation>
    <scope>NUCLEOTIDE SEQUENCE [LARGE SCALE GENOMIC DNA]</scope>
    <source>
        <strain evidence="23">2013Ark11</strain>
    </source>
</reference>
<feature type="binding site" evidence="18">
    <location>
        <position position="20"/>
    </location>
    <ligand>
        <name>UDP-N-acetyl-alpha-D-glucosamine</name>
        <dbReference type="ChEBI" id="CHEBI:57705"/>
    </ligand>
</feature>
<dbReference type="Proteomes" id="UP000198651">
    <property type="component" value="Chromosome I"/>
</dbReference>
<dbReference type="EC" id="2.7.7.23" evidence="18"/>
<comment type="catalytic activity">
    <reaction evidence="16 18">
        <text>N-acetyl-alpha-D-glucosamine 1-phosphate + UTP + H(+) = UDP-N-acetyl-alpha-D-glucosamine + diphosphate</text>
        <dbReference type="Rhea" id="RHEA:13509"/>
        <dbReference type="ChEBI" id="CHEBI:15378"/>
        <dbReference type="ChEBI" id="CHEBI:33019"/>
        <dbReference type="ChEBI" id="CHEBI:46398"/>
        <dbReference type="ChEBI" id="CHEBI:57705"/>
        <dbReference type="ChEBI" id="CHEBI:57776"/>
        <dbReference type="EC" id="2.7.7.23"/>
    </reaction>
</comment>
<dbReference type="Pfam" id="PF12804">
    <property type="entry name" value="NTP_transf_3"/>
    <property type="match status" value="1"/>
</dbReference>
<feature type="binding site" evidence="18">
    <location>
        <position position="438"/>
    </location>
    <ligand>
        <name>acetyl-CoA</name>
        <dbReference type="ChEBI" id="CHEBI:57288"/>
    </ligand>
</feature>
<feature type="binding site" evidence="18">
    <location>
        <position position="137"/>
    </location>
    <ligand>
        <name>UDP-N-acetyl-alpha-D-glucosamine</name>
        <dbReference type="ChEBI" id="CHEBI:57705"/>
    </ligand>
</feature>
<dbReference type="InterPro" id="IPR050065">
    <property type="entry name" value="GlmU-like"/>
</dbReference>
<evidence type="ECO:0000259" key="21">
    <source>
        <dbReference type="Pfam" id="PF25087"/>
    </source>
</evidence>
<evidence type="ECO:0000256" key="13">
    <source>
        <dbReference type="ARBA" id="ARBA00023315"/>
    </source>
</evidence>
<dbReference type="EC" id="2.3.1.157" evidence="18"/>
<dbReference type="PANTHER" id="PTHR43584:SF3">
    <property type="entry name" value="BIFUNCTIONAL PROTEIN GLMU"/>
    <property type="match status" value="1"/>
</dbReference>
<keyword evidence="14 18" id="KW-0961">Cell wall biogenesis/degradation</keyword>
<dbReference type="UniPathway" id="UPA00973"/>
<feature type="region of interest" description="Linker" evidence="18">
    <location>
        <begin position="228"/>
        <end position="248"/>
    </location>
</feature>
<evidence type="ECO:0000259" key="20">
    <source>
        <dbReference type="Pfam" id="PF12804"/>
    </source>
</evidence>
<feature type="region of interest" description="Disordered" evidence="19">
    <location>
        <begin position="440"/>
        <end position="468"/>
    </location>
</feature>
<feature type="binding site" evidence="18">
    <location>
        <position position="167"/>
    </location>
    <ligand>
        <name>UDP-N-acetyl-alpha-D-glucosamine</name>
        <dbReference type="ChEBI" id="CHEBI:57705"/>
    </ligand>
</feature>
<dbReference type="GO" id="GO:0009252">
    <property type="term" value="P:peptidoglycan biosynthetic process"/>
    <property type="evidence" value="ECO:0007669"/>
    <property type="project" value="UniProtKB-UniRule"/>
</dbReference>
<comment type="similarity">
    <text evidence="3 18">In the N-terminal section; belongs to the N-acetylglucosamine-1-phosphate uridyltransferase family.</text>
</comment>
<dbReference type="InterPro" id="IPR001451">
    <property type="entry name" value="Hexapep"/>
</dbReference>
<keyword evidence="8 18" id="KW-0677">Repeat</keyword>
<keyword evidence="12 18" id="KW-0511">Multifunctional enzyme</keyword>
<dbReference type="Gene3D" id="3.90.550.10">
    <property type="entry name" value="Spore Coat Polysaccharide Biosynthesis Protein SpsA, Chain A"/>
    <property type="match status" value="1"/>
</dbReference>
<dbReference type="SUPFAM" id="SSF51161">
    <property type="entry name" value="Trimeric LpxA-like enzymes"/>
    <property type="match status" value="1"/>
</dbReference>
<evidence type="ECO:0000256" key="6">
    <source>
        <dbReference type="ARBA" id="ARBA00022695"/>
    </source>
</evidence>
<keyword evidence="4 18" id="KW-0963">Cytoplasm</keyword>
<protein>
    <recommendedName>
        <fullName evidence="18">Bifunctional protein GlmU</fullName>
    </recommendedName>
    <domain>
        <recommendedName>
            <fullName evidence="18">UDP-N-acetylglucosamine pyrophosphorylase</fullName>
            <ecNumber evidence="18">2.7.7.23</ecNumber>
        </recommendedName>
        <alternativeName>
            <fullName evidence="18">N-acetylglucosamine-1-phosphate uridyltransferase</fullName>
        </alternativeName>
    </domain>
    <domain>
        <recommendedName>
            <fullName evidence="18">Glucosamine-1-phosphate N-acetyltransferase</fullName>
            <ecNumber evidence="18">2.3.1.157</ecNumber>
        </recommendedName>
    </domain>
</protein>
<feature type="binding site" evidence="18">
    <location>
        <position position="71"/>
    </location>
    <ligand>
        <name>UDP-N-acetyl-alpha-D-glucosamine</name>
        <dbReference type="ChEBI" id="CHEBI:57705"/>
    </ligand>
</feature>
<dbReference type="HAMAP" id="MF_01631">
    <property type="entry name" value="GlmU"/>
    <property type="match status" value="1"/>
</dbReference>
<dbReference type="CDD" id="cd03353">
    <property type="entry name" value="LbH_GlmU_C"/>
    <property type="match status" value="1"/>
</dbReference>
<feature type="binding site" evidence="18">
    <location>
        <position position="349"/>
    </location>
    <ligand>
        <name>UDP-N-acetyl-alpha-D-glucosamine</name>
        <dbReference type="ChEBI" id="CHEBI:57705"/>
    </ligand>
</feature>
<comment type="similarity">
    <text evidence="2 18">In the C-terminal section; belongs to the transferase hexapeptide repeat family.</text>
</comment>
<dbReference type="PATRIC" id="fig|1561003.3.peg.326"/>
<feature type="domain" description="Mannose-1-phosphate guanyltransferase C-terminal" evidence="21">
    <location>
        <begin position="261"/>
        <end position="332"/>
    </location>
</feature>
<dbReference type="GO" id="GO:0008360">
    <property type="term" value="P:regulation of cell shape"/>
    <property type="evidence" value="ECO:0007669"/>
    <property type="project" value="UniProtKB-KW"/>
</dbReference>
<dbReference type="GO" id="GO:0006048">
    <property type="term" value="P:UDP-N-acetylglucosamine biosynthetic process"/>
    <property type="evidence" value="ECO:0007669"/>
    <property type="project" value="UniProtKB-UniPathway"/>
</dbReference>
<dbReference type="InterPro" id="IPR018357">
    <property type="entry name" value="Hexapep_transf_CS"/>
</dbReference>
<dbReference type="GO" id="GO:0003977">
    <property type="term" value="F:UDP-N-acetylglucosamine diphosphorylase activity"/>
    <property type="evidence" value="ECO:0007669"/>
    <property type="project" value="UniProtKB-UniRule"/>
</dbReference>
<feature type="region of interest" description="N-acetyltransferase" evidence="18">
    <location>
        <begin position="249"/>
        <end position="468"/>
    </location>
</feature>
<dbReference type="STRING" id="1561003.Ark11_0319"/>
<evidence type="ECO:0000313" key="23">
    <source>
        <dbReference type="Proteomes" id="UP000198651"/>
    </source>
</evidence>
<feature type="binding site" evidence="18">
    <location>
        <position position="331"/>
    </location>
    <ligand>
        <name>UDP-N-acetyl-alpha-D-glucosamine</name>
        <dbReference type="ChEBI" id="CHEBI:57705"/>
    </ligand>
</feature>
<dbReference type="InterPro" id="IPR011004">
    <property type="entry name" value="Trimer_LpxA-like_sf"/>
</dbReference>
<dbReference type="AlphaFoldDB" id="A0A0S4M042"/>
<comment type="subcellular location">
    <subcellularLocation>
        <location evidence="1 18">Cytoplasm</location>
    </subcellularLocation>
</comment>
<feature type="compositionally biased region" description="Basic and acidic residues" evidence="19">
    <location>
        <begin position="447"/>
        <end position="468"/>
    </location>
</feature>
<keyword evidence="5 18" id="KW-0808">Transferase</keyword>
<evidence type="ECO:0000256" key="3">
    <source>
        <dbReference type="ARBA" id="ARBA00007947"/>
    </source>
</evidence>
<evidence type="ECO:0000256" key="15">
    <source>
        <dbReference type="ARBA" id="ARBA00048247"/>
    </source>
</evidence>
<comment type="catalytic activity">
    <reaction evidence="15 18">
        <text>alpha-D-glucosamine 1-phosphate + acetyl-CoA = N-acetyl-alpha-D-glucosamine 1-phosphate + CoA + H(+)</text>
        <dbReference type="Rhea" id="RHEA:13725"/>
        <dbReference type="ChEBI" id="CHEBI:15378"/>
        <dbReference type="ChEBI" id="CHEBI:57287"/>
        <dbReference type="ChEBI" id="CHEBI:57288"/>
        <dbReference type="ChEBI" id="CHEBI:57776"/>
        <dbReference type="ChEBI" id="CHEBI:58516"/>
        <dbReference type="EC" id="2.3.1.157"/>
    </reaction>
</comment>
<feature type="active site" description="Proton acceptor" evidence="18">
    <location>
        <position position="361"/>
    </location>
</feature>
<dbReference type="UniPathway" id="UPA00113">
    <property type="reaction ID" value="UER00532"/>
</dbReference>
<keyword evidence="13 18" id="KW-0012">Acyltransferase</keyword>
<dbReference type="GO" id="GO:0009245">
    <property type="term" value="P:lipid A biosynthetic process"/>
    <property type="evidence" value="ECO:0007669"/>
    <property type="project" value="UniProtKB-UniRule"/>
</dbReference>
<evidence type="ECO:0000313" key="22">
    <source>
        <dbReference type="EMBL" id="CUT17175.1"/>
    </source>
</evidence>
<evidence type="ECO:0000256" key="8">
    <source>
        <dbReference type="ARBA" id="ARBA00022737"/>
    </source>
</evidence>
<dbReference type="CDD" id="cd02540">
    <property type="entry name" value="GT2_GlmU_N_bac"/>
    <property type="match status" value="1"/>
</dbReference>
<dbReference type="PANTHER" id="PTHR43584">
    <property type="entry name" value="NUCLEOTIDYL TRANSFERASE"/>
    <property type="match status" value="1"/>
</dbReference>
<feature type="domain" description="MobA-like NTP transferase" evidence="20">
    <location>
        <begin position="4"/>
        <end position="137"/>
    </location>
</feature>
<dbReference type="Pfam" id="PF25087">
    <property type="entry name" value="GMPPB_C"/>
    <property type="match status" value="1"/>
</dbReference>
<comment type="pathway">
    <text evidence="18">Bacterial outer membrane biogenesis; LPS lipid A biosynthesis.</text>
</comment>